<dbReference type="InterPro" id="IPR050832">
    <property type="entry name" value="Bact_Acetyltransf"/>
</dbReference>
<dbReference type="EMBL" id="JBHUGD010000003">
    <property type="protein sequence ID" value="MFD1947957.1"/>
    <property type="molecule type" value="Genomic_DNA"/>
</dbReference>
<dbReference type="PANTHER" id="PTHR43877:SF1">
    <property type="entry name" value="ACETYLTRANSFERASE"/>
    <property type="match status" value="1"/>
</dbReference>
<accession>A0ABW4TMP7</accession>
<dbReference type="InterPro" id="IPR016181">
    <property type="entry name" value="Acyl_CoA_acyltransferase"/>
</dbReference>
<dbReference type="GO" id="GO:0016746">
    <property type="term" value="F:acyltransferase activity"/>
    <property type="evidence" value="ECO:0007669"/>
    <property type="project" value="UniProtKB-KW"/>
</dbReference>
<dbReference type="PROSITE" id="PS51186">
    <property type="entry name" value="GNAT"/>
    <property type="match status" value="1"/>
</dbReference>
<evidence type="ECO:0000313" key="4">
    <source>
        <dbReference type="EMBL" id="MFD1947957.1"/>
    </source>
</evidence>
<dbReference type="SUPFAM" id="SSF55729">
    <property type="entry name" value="Acyl-CoA N-acyltransferases (Nat)"/>
    <property type="match status" value="1"/>
</dbReference>
<reference evidence="5" key="1">
    <citation type="journal article" date="2019" name="Int. J. Syst. Evol. Microbiol.">
        <title>The Global Catalogue of Microorganisms (GCM) 10K type strain sequencing project: providing services to taxonomists for standard genome sequencing and annotation.</title>
        <authorList>
            <consortium name="The Broad Institute Genomics Platform"/>
            <consortium name="The Broad Institute Genome Sequencing Center for Infectious Disease"/>
            <person name="Wu L."/>
            <person name="Ma J."/>
        </authorList>
    </citation>
    <scope>NUCLEOTIDE SEQUENCE [LARGE SCALE GENOMIC DNA]</scope>
    <source>
        <strain evidence="5">CGMCC 1.12477</strain>
    </source>
</reference>
<name>A0ABW4TMP7_9ACTN</name>
<comment type="caution">
    <text evidence="4">The sequence shown here is derived from an EMBL/GenBank/DDBJ whole genome shotgun (WGS) entry which is preliminary data.</text>
</comment>
<keyword evidence="2 4" id="KW-0012">Acyltransferase</keyword>
<protein>
    <submittedName>
        <fullName evidence="4">GNAT family N-acetyltransferase</fullName>
        <ecNumber evidence="4">2.3.-.-</ecNumber>
    </submittedName>
</protein>
<dbReference type="CDD" id="cd04301">
    <property type="entry name" value="NAT_SF"/>
    <property type="match status" value="1"/>
</dbReference>
<evidence type="ECO:0000259" key="3">
    <source>
        <dbReference type="PROSITE" id="PS51186"/>
    </source>
</evidence>
<dbReference type="Proteomes" id="UP001597351">
    <property type="component" value="Unassembled WGS sequence"/>
</dbReference>
<keyword evidence="5" id="KW-1185">Reference proteome</keyword>
<evidence type="ECO:0000256" key="1">
    <source>
        <dbReference type="ARBA" id="ARBA00022679"/>
    </source>
</evidence>
<evidence type="ECO:0000256" key="2">
    <source>
        <dbReference type="ARBA" id="ARBA00023315"/>
    </source>
</evidence>
<organism evidence="4 5">
    <name type="scientific">Nocardioides aestuarii</name>
    <dbReference type="NCBI Taxonomy" id="252231"/>
    <lineage>
        <taxon>Bacteria</taxon>
        <taxon>Bacillati</taxon>
        <taxon>Actinomycetota</taxon>
        <taxon>Actinomycetes</taxon>
        <taxon>Propionibacteriales</taxon>
        <taxon>Nocardioidaceae</taxon>
        <taxon>Nocardioides</taxon>
    </lineage>
</organism>
<dbReference type="Gene3D" id="3.40.630.30">
    <property type="match status" value="1"/>
</dbReference>
<dbReference type="PANTHER" id="PTHR43877">
    <property type="entry name" value="AMINOALKYLPHOSPHONATE N-ACETYLTRANSFERASE-RELATED-RELATED"/>
    <property type="match status" value="1"/>
</dbReference>
<evidence type="ECO:0000313" key="5">
    <source>
        <dbReference type="Proteomes" id="UP001597351"/>
    </source>
</evidence>
<proteinExistence type="predicted"/>
<sequence>MTVRRAIATDAAAIVALGDVVVPATYGPIDQGFAAHQLEQWWSVKAVGDGLERLPHWVVEEDGAVTGVANLGEHEGLPVMWKLYVHPERQGAGIGSSLLTEVEAAAGPVLTLEYVGGNDRAAEFYDRRGYVETGRTRFESWPHLDWVWMRKDLA</sequence>
<feature type="domain" description="N-acetyltransferase" evidence="3">
    <location>
        <begin position="1"/>
        <end position="154"/>
    </location>
</feature>
<gene>
    <name evidence="4" type="ORF">ACFSDE_14250</name>
</gene>
<dbReference type="EC" id="2.3.-.-" evidence="4"/>
<dbReference type="Pfam" id="PF13508">
    <property type="entry name" value="Acetyltransf_7"/>
    <property type="match status" value="1"/>
</dbReference>
<dbReference type="RefSeq" id="WP_343919539.1">
    <property type="nucleotide sequence ID" value="NZ_BAAAJT010000002.1"/>
</dbReference>
<keyword evidence="1 4" id="KW-0808">Transferase</keyword>
<dbReference type="InterPro" id="IPR000182">
    <property type="entry name" value="GNAT_dom"/>
</dbReference>